<evidence type="ECO:0000256" key="3">
    <source>
        <dbReference type="PROSITE-ProRule" id="PRU10007"/>
    </source>
</evidence>
<dbReference type="InterPro" id="IPR015590">
    <property type="entry name" value="Aldehyde_DH_dom"/>
</dbReference>
<comment type="similarity">
    <text evidence="1 4">Belongs to the aldehyde dehydrogenase family.</text>
</comment>
<dbReference type="CDD" id="cd07089">
    <property type="entry name" value="ALDH_CddD-AldA-like"/>
    <property type="match status" value="1"/>
</dbReference>
<dbReference type="InterPro" id="IPR016161">
    <property type="entry name" value="Ald_DH/histidinol_DH"/>
</dbReference>
<feature type="active site" evidence="3">
    <location>
        <position position="261"/>
    </location>
</feature>
<keyword evidence="7" id="KW-1185">Reference proteome</keyword>
<organism evidence="6 7">
    <name type="scientific">Halioxenophilus aromaticivorans</name>
    <dbReference type="NCBI Taxonomy" id="1306992"/>
    <lineage>
        <taxon>Bacteria</taxon>
        <taxon>Pseudomonadati</taxon>
        <taxon>Pseudomonadota</taxon>
        <taxon>Gammaproteobacteria</taxon>
        <taxon>Alteromonadales</taxon>
        <taxon>Alteromonadaceae</taxon>
        <taxon>Halioxenophilus</taxon>
    </lineage>
</organism>
<evidence type="ECO:0000256" key="2">
    <source>
        <dbReference type="ARBA" id="ARBA00023002"/>
    </source>
</evidence>
<dbReference type="Gene3D" id="3.40.605.10">
    <property type="entry name" value="Aldehyde Dehydrogenase, Chain A, domain 1"/>
    <property type="match status" value="1"/>
</dbReference>
<evidence type="ECO:0000313" key="7">
    <source>
        <dbReference type="Proteomes" id="UP001409585"/>
    </source>
</evidence>
<reference evidence="7" key="1">
    <citation type="journal article" date="2019" name="Int. J. Syst. Evol. Microbiol.">
        <title>The Global Catalogue of Microorganisms (GCM) 10K type strain sequencing project: providing services to taxonomists for standard genome sequencing and annotation.</title>
        <authorList>
            <consortium name="The Broad Institute Genomics Platform"/>
            <consortium name="The Broad Institute Genome Sequencing Center for Infectious Disease"/>
            <person name="Wu L."/>
            <person name="Ma J."/>
        </authorList>
    </citation>
    <scope>NUCLEOTIDE SEQUENCE [LARGE SCALE GENOMIC DNA]</scope>
    <source>
        <strain evidence="7">JCM 19134</strain>
    </source>
</reference>
<dbReference type="Pfam" id="PF00171">
    <property type="entry name" value="Aldedh"/>
    <property type="match status" value="1"/>
</dbReference>
<proteinExistence type="inferred from homology"/>
<dbReference type="SUPFAM" id="SSF53720">
    <property type="entry name" value="ALDH-like"/>
    <property type="match status" value="1"/>
</dbReference>
<dbReference type="PANTHER" id="PTHR42804">
    <property type="entry name" value="ALDEHYDE DEHYDROGENASE"/>
    <property type="match status" value="1"/>
</dbReference>
<comment type="caution">
    <text evidence="6">The sequence shown here is derived from an EMBL/GenBank/DDBJ whole genome shotgun (WGS) entry which is preliminary data.</text>
</comment>
<sequence>MESFLRNQLFVNGQWVNDHSLLRQEVINPADESVIGEVPIAGENEVELAIASARQAFDSGLWSQRSRMSRVESLRKFHQYLMSQRDRIIALCVAECGATQMIAAALHFDTSMKHAHNLLEEALRLEPESVPMELSQAMDGTTVLGGGQLVYEPVGVVSAITAYNFPFFLNIVKVFHGLVTGNTVILKPSPYTPLQALVLGEAAEHSELPAGVLNIINGDLWLAERITTDARIDMVSFTGSDVVGAKIMSQASATLKRLHMELGGKSALIIRRDADLQKAAQAGLMSFTLQAGQGCALTTRHLVHNDARAQYVAMLQQMSAHIKVGNPQQPDVTMGPLIRETAAQRVEQYIAAGIDSGATLVFGGDRPSDLATGFYVNPTLFDNVDNQSLIAQEEIFGPVGVVIGFDSDDEAVELANESNFGLGGMIYSQDVGQAYRMALQLRTGGVSINGGAGTMLSSAPFGGYKRSGFGRELGRHGLLDFCQTKSISFHAG</sequence>
<keyword evidence="2 4" id="KW-0560">Oxidoreductase</keyword>
<name>A0AAV3U7L7_9ALTE</name>
<evidence type="ECO:0000313" key="6">
    <source>
        <dbReference type="EMBL" id="GAA4952041.1"/>
    </source>
</evidence>
<dbReference type="RefSeq" id="WP_345425658.1">
    <property type="nucleotide sequence ID" value="NZ_AP031496.1"/>
</dbReference>
<dbReference type="PROSITE" id="PS00687">
    <property type="entry name" value="ALDEHYDE_DEHYDR_GLU"/>
    <property type="match status" value="1"/>
</dbReference>
<dbReference type="EMBL" id="BAABLX010000029">
    <property type="protein sequence ID" value="GAA4952041.1"/>
    <property type="molecule type" value="Genomic_DNA"/>
</dbReference>
<protein>
    <submittedName>
        <fullName evidence="6">Aldehyde dehydrogenase family protein</fullName>
    </submittedName>
</protein>
<evidence type="ECO:0000259" key="5">
    <source>
        <dbReference type="Pfam" id="PF00171"/>
    </source>
</evidence>
<dbReference type="InterPro" id="IPR016162">
    <property type="entry name" value="Ald_DH_N"/>
</dbReference>
<gene>
    <name evidence="6" type="ORF">GCM10025791_35820</name>
</gene>
<dbReference type="AlphaFoldDB" id="A0AAV3U7L7"/>
<dbReference type="InterPro" id="IPR016163">
    <property type="entry name" value="Ald_DH_C"/>
</dbReference>
<dbReference type="Proteomes" id="UP001409585">
    <property type="component" value="Unassembled WGS sequence"/>
</dbReference>
<accession>A0AAV3U7L7</accession>
<evidence type="ECO:0000256" key="1">
    <source>
        <dbReference type="ARBA" id="ARBA00009986"/>
    </source>
</evidence>
<evidence type="ECO:0000256" key="4">
    <source>
        <dbReference type="RuleBase" id="RU003345"/>
    </source>
</evidence>
<dbReference type="Gene3D" id="3.40.309.10">
    <property type="entry name" value="Aldehyde Dehydrogenase, Chain A, domain 2"/>
    <property type="match status" value="1"/>
</dbReference>
<dbReference type="GO" id="GO:0016620">
    <property type="term" value="F:oxidoreductase activity, acting on the aldehyde or oxo group of donors, NAD or NADP as acceptor"/>
    <property type="evidence" value="ECO:0007669"/>
    <property type="project" value="InterPro"/>
</dbReference>
<dbReference type="InterPro" id="IPR029510">
    <property type="entry name" value="Ald_DH_CS_GLU"/>
</dbReference>
<feature type="domain" description="Aldehyde dehydrogenase" evidence="5">
    <location>
        <begin position="15"/>
        <end position="487"/>
    </location>
</feature>
<dbReference type="PANTHER" id="PTHR42804:SF1">
    <property type="entry name" value="ALDEHYDE DEHYDROGENASE-RELATED"/>
    <property type="match status" value="1"/>
</dbReference>